<accession>G2XAZ1</accession>
<feature type="compositionally biased region" description="Polar residues" evidence="1">
    <location>
        <begin position="9"/>
        <end position="25"/>
    </location>
</feature>
<gene>
    <name evidence="2" type="ORF">VDAG_07370</name>
</gene>
<reference evidence="3" key="2">
    <citation type="journal article" date="2011" name="PLoS Pathog.">
        <title>Comparative genomics yields insights into niche adaptation of plant vascular wilt pathogens.</title>
        <authorList>
            <person name="Klosterman S.J."/>
            <person name="Subbarao K.V."/>
            <person name="Kang S."/>
            <person name="Veronese P."/>
            <person name="Gold S.E."/>
            <person name="Thomma B.P.H.J."/>
            <person name="Chen Z."/>
            <person name="Henrissat B."/>
            <person name="Lee Y.-H."/>
            <person name="Park J."/>
            <person name="Garcia-Pedrajas M.D."/>
            <person name="Barbara D.J."/>
            <person name="Anchieta A."/>
            <person name="de Jonge R."/>
            <person name="Santhanam P."/>
            <person name="Maruthachalam K."/>
            <person name="Atallah Z."/>
            <person name="Amyotte S.G."/>
            <person name="Paz Z."/>
            <person name="Inderbitzin P."/>
            <person name="Hayes R.J."/>
            <person name="Heiman D.I."/>
            <person name="Young S."/>
            <person name="Zeng Q."/>
            <person name="Engels R."/>
            <person name="Galagan J."/>
            <person name="Cuomo C.A."/>
            <person name="Dobinson K.F."/>
            <person name="Ma L.-J."/>
        </authorList>
    </citation>
    <scope>NUCLEOTIDE SEQUENCE [LARGE SCALE GENOMIC DNA]</scope>
    <source>
        <strain evidence="3">VdLs.17 / ATCC MYA-4575 / FGSC 10137</strain>
    </source>
</reference>
<dbReference type="OMA" id="TVYNEHI"/>
<dbReference type="GeneID" id="20708833"/>
<dbReference type="InParanoid" id="G2XAZ1"/>
<protein>
    <submittedName>
        <fullName evidence="2">Uncharacterized protein</fullName>
    </submittedName>
</protein>
<evidence type="ECO:0000256" key="1">
    <source>
        <dbReference type="SAM" id="MobiDB-lite"/>
    </source>
</evidence>
<dbReference type="KEGG" id="vda:VDAG_07370"/>
<reference evidence="2 3" key="1">
    <citation type="submission" date="2008-03" db="EMBL/GenBank/DDBJ databases">
        <title>The Genome Sequence of Verticillium dahliae VdLs.17.</title>
        <authorList>
            <consortium name="The Broad Institute Genome Sequencing Platform"/>
            <person name="Ma L.-J.J."/>
            <person name="Klosterman S.J."/>
            <person name="Subbarao K."/>
            <person name="Dobinson K."/>
            <person name="Veronese P."/>
            <person name="Kang S."/>
            <person name="Gold S.E."/>
            <person name="Young S."/>
            <person name="Jaffe D."/>
            <person name="Gnerre S."/>
            <person name="Berlin A."/>
            <person name="Heiman D."/>
            <person name="Hepburn T."/>
            <person name="Sykes S."/>
            <person name="Alvarado L."/>
            <person name="Kodira C.D."/>
            <person name="Lander E."/>
            <person name="Galagan J."/>
            <person name="Nusbaum C."/>
            <person name="Birren B."/>
        </authorList>
    </citation>
    <scope>NUCLEOTIDE SEQUENCE [LARGE SCALE GENOMIC DNA]</scope>
    <source>
        <strain evidence="3">VdLs.17 / ATCC MYA-4575 / FGSC 10137</strain>
    </source>
</reference>
<keyword evidence="3" id="KW-1185">Reference proteome</keyword>
<dbReference type="HOGENOM" id="CLU_082155_0_0_1"/>
<name>G2XAZ1_VERDV</name>
<dbReference type="OrthoDB" id="5132818at2759"/>
<evidence type="ECO:0000313" key="2">
    <source>
        <dbReference type="EMBL" id="EGY16206.1"/>
    </source>
</evidence>
<dbReference type="eggNOG" id="ENOG502ST4D">
    <property type="taxonomic scope" value="Eukaryota"/>
</dbReference>
<feature type="region of interest" description="Disordered" evidence="1">
    <location>
        <begin position="1"/>
        <end position="25"/>
    </location>
</feature>
<sequence length="352" mass="38322">MRSHDASKKQLSALGNPSSGSLFHNFSTQSLNHRENQKSNSMPTKTRFALAATFLLSGQPCATAQRNESLEDCPFPIRHLAENRSWNTTGTIAIPPLDNGDEDWFVSTTLTDIRRTNVYFDGWPTAQDLAVFLSVPQSFVGTETGNATRVCGYTMPGQNATSVGDASSEDSCSGVLSEECIEEALKTPMPPSDGSCPELDLGDKCDVSTGFRTSNPVQLNPSVCVLDNLPHTDVPNGYRSFAGFPGWRIMPPDEEENEFDVYDLRVQQTVPMLFTVQSGSQQKVYLVCLAPNKVVDGSREPQAEFPPSDAGVVWRGSGLAFAATFMAAAMQFCQQGTYDRVRAATKPLRGQP</sequence>
<dbReference type="AlphaFoldDB" id="G2XAZ1"/>
<proteinExistence type="predicted"/>
<dbReference type="Proteomes" id="UP000001611">
    <property type="component" value="Unassembled WGS sequence"/>
</dbReference>
<evidence type="ECO:0000313" key="3">
    <source>
        <dbReference type="Proteomes" id="UP000001611"/>
    </source>
</evidence>
<dbReference type="RefSeq" id="XP_009654570.1">
    <property type="nucleotide sequence ID" value="XM_009656275.1"/>
</dbReference>
<dbReference type="EMBL" id="DS572710">
    <property type="protein sequence ID" value="EGY16206.1"/>
    <property type="molecule type" value="Genomic_DNA"/>
</dbReference>
<organism evidence="2 3">
    <name type="scientific">Verticillium dahliae (strain VdLs.17 / ATCC MYA-4575 / FGSC 10137)</name>
    <name type="common">Verticillium wilt</name>
    <dbReference type="NCBI Taxonomy" id="498257"/>
    <lineage>
        <taxon>Eukaryota</taxon>
        <taxon>Fungi</taxon>
        <taxon>Dikarya</taxon>
        <taxon>Ascomycota</taxon>
        <taxon>Pezizomycotina</taxon>
        <taxon>Sordariomycetes</taxon>
        <taxon>Hypocreomycetidae</taxon>
        <taxon>Glomerellales</taxon>
        <taxon>Plectosphaerellaceae</taxon>
        <taxon>Verticillium</taxon>
    </lineage>
</organism>